<dbReference type="EMBL" id="JAPWTJ010000227">
    <property type="protein sequence ID" value="KAJ8980859.1"/>
    <property type="molecule type" value="Genomic_DNA"/>
</dbReference>
<reference evidence="1" key="1">
    <citation type="journal article" date="2023" name="Insect Mol. Biol.">
        <title>Genome sequencing provides insights into the evolution of gene families encoding plant cell wall-degrading enzymes in longhorned beetles.</title>
        <authorList>
            <person name="Shin N.R."/>
            <person name="Okamura Y."/>
            <person name="Kirsch R."/>
            <person name="Pauchet Y."/>
        </authorList>
    </citation>
    <scope>NUCLEOTIDE SEQUENCE</scope>
    <source>
        <strain evidence="1">MMC_N1</strain>
    </source>
</reference>
<organism evidence="1 2">
    <name type="scientific">Molorchus minor</name>
    <dbReference type="NCBI Taxonomy" id="1323400"/>
    <lineage>
        <taxon>Eukaryota</taxon>
        <taxon>Metazoa</taxon>
        <taxon>Ecdysozoa</taxon>
        <taxon>Arthropoda</taxon>
        <taxon>Hexapoda</taxon>
        <taxon>Insecta</taxon>
        <taxon>Pterygota</taxon>
        <taxon>Neoptera</taxon>
        <taxon>Endopterygota</taxon>
        <taxon>Coleoptera</taxon>
        <taxon>Polyphaga</taxon>
        <taxon>Cucujiformia</taxon>
        <taxon>Chrysomeloidea</taxon>
        <taxon>Cerambycidae</taxon>
        <taxon>Lamiinae</taxon>
        <taxon>Monochamini</taxon>
        <taxon>Molorchus</taxon>
    </lineage>
</organism>
<protein>
    <submittedName>
        <fullName evidence="1">Uncharacterized protein</fullName>
    </submittedName>
</protein>
<comment type="caution">
    <text evidence="1">The sequence shown here is derived from an EMBL/GenBank/DDBJ whole genome shotgun (WGS) entry which is preliminary data.</text>
</comment>
<gene>
    <name evidence="1" type="ORF">NQ317_008918</name>
</gene>
<sequence length="121" mass="13904">MRKYSDVLNVKLINLSTANLEIDVAKFVRALQGLFFLLQFEYSSSAPGGGRALYKTGPRKVLIYIVSKEDFEHTTVLNPKFWLLYIILQMGFKIIEKSHIKTVRTTGRRPINSCNLYDFIA</sequence>
<name>A0ABQ9JTH8_9CUCU</name>
<proteinExistence type="predicted"/>
<accession>A0ABQ9JTH8</accession>
<evidence type="ECO:0000313" key="2">
    <source>
        <dbReference type="Proteomes" id="UP001162164"/>
    </source>
</evidence>
<dbReference type="Proteomes" id="UP001162164">
    <property type="component" value="Unassembled WGS sequence"/>
</dbReference>
<keyword evidence="2" id="KW-1185">Reference proteome</keyword>
<evidence type="ECO:0000313" key="1">
    <source>
        <dbReference type="EMBL" id="KAJ8980859.1"/>
    </source>
</evidence>